<accession>K0KB42</accession>
<dbReference type="BioCyc" id="SESP1179773:BN6_RS39990-MONOMER"/>
<dbReference type="OrthoDB" id="5188615at2"/>
<proteinExistence type="predicted"/>
<dbReference type="HOGENOM" id="CLU_098654_2_0_11"/>
<keyword evidence="2" id="KW-1185">Reference proteome</keyword>
<dbReference type="KEGG" id="sesp:BN6_82540"/>
<protein>
    <recommendedName>
        <fullName evidence="3">DUF3800 domain-containing protein</fullName>
    </recommendedName>
</protein>
<dbReference type="EMBL" id="HE804045">
    <property type="protein sequence ID" value="CCH35471.1"/>
    <property type="molecule type" value="Genomic_DNA"/>
</dbReference>
<dbReference type="STRING" id="1179773.BN6_82540"/>
<gene>
    <name evidence="1" type="ordered locus">BN6_82540</name>
</gene>
<name>K0KB42_SACES</name>
<reference evidence="1 2" key="1">
    <citation type="journal article" date="2012" name="BMC Genomics">
        <title>Complete genome sequence of Saccharothrix espanaensis DSM 44229T and comparison to the other completely sequenced Pseudonocardiaceae.</title>
        <authorList>
            <person name="Strobel T."/>
            <person name="Al-Dilaimi A."/>
            <person name="Blom J."/>
            <person name="Gessner A."/>
            <person name="Kalinowski J."/>
            <person name="Luzhetska M."/>
            <person name="Puhler A."/>
            <person name="Szczepanowski R."/>
            <person name="Bechthold A."/>
            <person name="Ruckert C."/>
        </authorList>
    </citation>
    <scope>NUCLEOTIDE SEQUENCE [LARGE SCALE GENOMIC DNA]</scope>
    <source>
        <strain evidence="2">ATCC 51144 / DSM 44229 / JCM 9112 / NBRC 15066 / NRRL 15764</strain>
    </source>
</reference>
<dbReference type="AlphaFoldDB" id="K0KB42"/>
<evidence type="ECO:0000313" key="2">
    <source>
        <dbReference type="Proteomes" id="UP000006281"/>
    </source>
</evidence>
<organism evidence="1 2">
    <name type="scientific">Saccharothrix espanaensis (strain ATCC 51144 / DSM 44229 / JCM 9112 / NBRC 15066 / NRRL 15764)</name>
    <dbReference type="NCBI Taxonomy" id="1179773"/>
    <lineage>
        <taxon>Bacteria</taxon>
        <taxon>Bacillati</taxon>
        <taxon>Actinomycetota</taxon>
        <taxon>Actinomycetes</taxon>
        <taxon>Pseudonocardiales</taxon>
        <taxon>Pseudonocardiaceae</taxon>
        <taxon>Saccharothrix</taxon>
    </lineage>
</organism>
<evidence type="ECO:0008006" key="3">
    <source>
        <dbReference type="Google" id="ProtNLM"/>
    </source>
</evidence>
<evidence type="ECO:0000313" key="1">
    <source>
        <dbReference type="EMBL" id="CCH35471.1"/>
    </source>
</evidence>
<dbReference type="eggNOG" id="ENOG5033INS">
    <property type="taxonomic scope" value="Bacteria"/>
</dbReference>
<sequence length="177" mass="20247">MTVHAFVDESRRNDTYLLAVAVIQPQDLTRLRKHLRGLLLPGQRELRFHKEKPARRRLLLASVVKFDFRVDVYRSGCRSSEEAARQKCLARATGDLLDLRMGRLVLDSRSGRDRIDQLTIQRVLADRPRRDEVAYEHWDSTSEPLLWTADLAAWCFGAGGDWARRAAPVLGAVIDVK</sequence>
<dbReference type="Proteomes" id="UP000006281">
    <property type="component" value="Chromosome"/>
</dbReference>